<dbReference type="Pfam" id="PF00571">
    <property type="entry name" value="CBS"/>
    <property type="match status" value="1"/>
</dbReference>
<dbReference type="STRING" id="1167006.UWK_02228"/>
<dbReference type="Proteomes" id="UP000011721">
    <property type="component" value="Chromosome"/>
</dbReference>
<evidence type="ECO:0000259" key="2">
    <source>
        <dbReference type="PROSITE" id="PS51371"/>
    </source>
</evidence>
<dbReference type="SUPFAM" id="SSF54631">
    <property type="entry name" value="CBS-domain pair"/>
    <property type="match status" value="1"/>
</dbReference>
<dbReference type="InterPro" id="IPR046342">
    <property type="entry name" value="CBS_dom_sf"/>
</dbReference>
<dbReference type="Gene3D" id="3.10.580.10">
    <property type="entry name" value="CBS-domain"/>
    <property type="match status" value="1"/>
</dbReference>
<dbReference type="PROSITE" id="PS51371">
    <property type="entry name" value="CBS"/>
    <property type="match status" value="1"/>
</dbReference>
<keyword evidence="1" id="KW-0129">CBS domain</keyword>
<dbReference type="EMBL" id="CP003985">
    <property type="protein sequence ID" value="AGF78769.1"/>
    <property type="molecule type" value="Genomic_DNA"/>
</dbReference>
<sequence length="188" mass="21197">MKNFTVKKLLLPISEYATVSLGTTLFDAILALEQAQEKFYHGKYQHRAILVLDDEKKVVGRISQHRILKAIEAGEELSKDLSKLKMFNFSDAYIENIRETIRLDTKIFTQQALKKAAGKKVEEFMQKPTPDEYVAESSPLDIAVHKLVSGNHLSLLVKRDEEIIGVLRIADVFVAACHGMKALNIGEK</sequence>
<evidence type="ECO:0000313" key="3">
    <source>
        <dbReference type="EMBL" id="AGF78769.1"/>
    </source>
</evidence>
<dbReference type="OrthoDB" id="5470806at2"/>
<protein>
    <submittedName>
        <fullName evidence="3">CBS domain-containing protein</fullName>
    </submittedName>
</protein>
<dbReference type="HOGENOM" id="CLU_040681_8_0_7"/>
<keyword evidence="4" id="KW-1185">Reference proteome</keyword>
<accession>M1NGJ7</accession>
<proteinExistence type="predicted"/>
<evidence type="ECO:0000256" key="1">
    <source>
        <dbReference type="PROSITE-ProRule" id="PRU00703"/>
    </source>
</evidence>
<name>M1NGJ7_DESSD</name>
<evidence type="ECO:0000313" key="4">
    <source>
        <dbReference type="Proteomes" id="UP000011721"/>
    </source>
</evidence>
<dbReference type="RefSeq" id="WP_015404457.1">
    <property type="nucleotide sequence ID" value="NC_020304.1"/>
</dbReference>
<dbReference type="AlphaFoldDB" id="M1NGJ7"/>
<feature type="domain" description="CBS" evidence="2">
    <location>
        <begin position="12"/>
        <end position="77"/>
    </location>
</feature>
<organism evidence="3 4">
    <name type="scientific">Desulfocapsa sulfexigens (strain DSM 10523 / SB164P1)</name>
    <dbReference type="NCBI Taxonomy" id="1167006"/>
    <lineage>
        <taxon>Bacteria</taxon>
        <taxon>Pseudomonadati</taxon>
        <taxon>Thermodesulfobacteriota</taxon>
        <taxon>Desulfobulbia</taxon>
        <taxon>Desulfobulbales</taxon>
        <taxon>Desulfocapsaceae</taxon>
        <taxon>Desulfocapsa</taxon>
    </lineage>
</organism>
<dbReference type="eggNOG" id="COG0517">
    <property type="taxonomic scope" value="Bacteria"/>
</dbReference>
<reference evidence="4" key="1">
    <citation type="journal article" date="2013" name="Stand. Genomic Sci.">
        <title>Complete genome sequence of Desulfocapsa sulfexigens, a marine deltaproteobacterium specialized in disproportionating inorganic sulfur compounds.</title>
        <authorList>
            <person name="Finster K.W."/>
            <person name="Kjeldsen K.U."/>
            <person name="Kube M."/>
            <person name="Reinhardt R."/>
            <person name="Mussmann M."/>
            <person name="Amann R."/>
            <person name="Schreiber L."/>
        </authorList>
    </citation>
    <scope>NUCLEOTIDE SEQUENCE [LARGE SCALE GENOMIC DNA]</scope>
    <source>
        <strain evidence="4">DSM 10523 / SB164P1</strain>
    </source>
</reference>
<dbReference type="InterPro" id="IPR000644">
    <property type="entry name" value="CBS_dom"/>
</dbReference>
<gene>
    <name evidence="3" type="ordered locus">UWK_02228</name>
</gene>
<dbReference type="KEGG" id="dsf:UWK_02228"/>